<dbReference type="Proteomes" id="UP001165542">
    <property type="component" value="Unassembled WGS sequence"/>
</dbReference>
<evidence type="ECO:0000256" key="4">
    <source>
        <dbReference type="ARBA" id="ARBA00023163"/>
    </source>
</evidence>
<dbReference type="Gene3D" id="3.40.190.290">
    <property type="match status" value="1"/>
</dbReference>
<comment type="similarity">
    <text evidence="1">Belongs to the LysR transcriptional regulatory family.</text>
</comment>
<name>A0ABT2ED02_9GAMM</name>
<evidence type="ECO:0000259" key="5">
    <source>
        <dbReference type="PROSITE" id="PS50931"/>
    </source>
</evidence>
<dbReference type="InterPro" id="IPR036388">
    <property type="entry name" value="WH-like_DNA-bd_sf"/>
</dbReference>
<dbReference type="Gene3D" id="1.10.10.10">
    <property type="entry name" value="Winged helix-like DNA-binding domain superfamily/Winged helix DNA-binding domain"/>
    <property type="match status" value="1"/>
</dbReference>
<dbReference type="InterPro" id="IPR005119">
    <property type="entry name" value="LysR_subst-bd"/>
</dbReference>
<comment type="caution">
    <text evidence="6">The sequence shown here is derived from an EMBL/GenBank/DDBJ whole genome shotgun (WGS) entry which is preliminary data.</text>
</comment>
<organism evidence="6 7">
    <name type="scientific">Halomonas dongshanensis</name>
    <dbReference type="NCBI Taxonomy" id="2890835"/>
    <lineage>
        <taxon>Bacteria</taxon>
        <taxon>Pseudomonadati</taxon>
        <taxon>Pseudomonadota</taxon>
        <taxon>Gammaproteobacteria</taxon>
        <taxon>Oceanospirillales</taxon>
        <taxon>Halomonadaceae</taxon>
        <taxon>Halomonas</taxon>
    </lineage>
</organism>
<dbReference type="CDD" id="cd08440">
    <property type="entry name" value="PBP2_LTTR_like_4"/>
    <property type="match status" value="1"/>
</dbReference>
<accession>A0ABT2ED02</accession>
<keyword evidence="3" id="KW-0238">DNA-binding</keyword>
<dbReference type="InterPro" id="IPR000847">
    <property type="entry name" value="LysR_HTH_N"/>
</dbReference>
<proteinExistence type="inferred from homology"/>
<gene>
    <name evidence="6" type="ORF">LLY24_07850</name>
</gene>
<dbReference type="SUPFAM" id="SSF46785">
    <property type="entry name" value="Winged helix' DNA-binding domain"/>
    <property type="match status" value="1"/>
</dbReference>
<evidence type="ECO:0000256" key="3">
    <source>
        <dbReference type="ARBA" id="ARBA00023125"/>
    </source>
</evidence>
<keyword evidence="4" id="KW-0804">Transcription</keyword>
<dbReference type="SUPFAM" id="SSF53850">
    <property type="entry name" value="Periplasmic binding protein-like II"/>
    <property type="match status" value="1"/>
</dbReference>
<dbReference type="RefSeq" id="WP_259035734.1">
    <property type="nucleotide sequence ID" value="NZ_JAJISC010000003.1"/>
</dbReference>
<dbReference type="PROSITE" id="PS50931">
    <property type="entry name" value="HTH_LYSR"/>
    <property type="match status" value="1"/>
</dbReference>
<keyword evidence="2" id="KW-0805">Transcription regulation</keyword>
<dbReference type="Pfam" id="PF03466">
    <property type="entry name" value="LysR_substrate"/>
    <property type="match status" value="1"/>
</dbReference>
<dbReference type="PRINTS" id="PR00039">
    <property type="entry name" value="HTHLYSR"/>
</dbReference>
<evidence type="ECO:0000313" key="7">
    <source>
        <dbReference type="Proteomes" id="UP001165542"/>
    </source>
</evidence>
<dbReference type="Pfam" id="PF00126">
    <property type="entry name" value="HTH_1"/>
    <property type="match status" value="1"/>
</dbReference>
<feature type="domain" description="HTH lysR-type" evidence="5">
    <location>
        <begin position="3"/>
        <end position="60"/>
    </location>
</feature>
<sequence>MDISFRQIRSFLAVAQLGSFTQAATSLFLTQPALTIQIRNMEESLNVRLFDRNTRAVKLTRVGASLLPVFQRMVNDLDSVVTEARDIVAMRRGVVRIAVLPSVAASLLPFVIKGFHAVYPGAEFIVRDAIDNKVVELVKEGEVDIGVTGGWIRDKEVKTLFKKSETLKVIFPHEHPLGNLKKISVSDIAQFPLVTLNALTSLRTVVEEAFSREEVTPVTACEATYMMTVASMVSAGLGVAVLPSAAKEDHAFPDITSAPIDISKLSRTISIITLCDKTLPPMSQFFCKHLISALEG</sequence>
<dbReference type="InterPro" id="IPR050950">
    <property type="entry name" value="HTH-type_LysR_regulators"/>
</dbReference>
<evidence type="ECO:0000256" key="1">
    <source>
        <dbReference type="ARBA" id="ARBA00009437"/>
    </source>
</evidence>
<evidence type="ECO:0000256" key="2">
    <source>
        <dbReference type="ARBA" id="ARBA00023015"/>
    </source>
</evidence>
<protein>
    <submittedName>
        <fullName evidence="6">LysR family transcriptional regulator</fullName>
    </submittedName>
</protein>
<dbReference type="EMBL" id="JAJISC010000003">
    <property type="protein sequence ID" value="MCS2609228.1"/>
    <property type="molecule type" value="Genomic_DNA"/>
</dbReference>
<reference evidence="6" key="1">
    <citation type="submission" date="2021-11" db="EMBL/GenBank/DDBJ databases">
        <title>Halomonas sp., isolated from a coastal aquaculture zone in Dongshan Bay.</title>
        <authorList>
            <person name="Lin W."/>
        </authorList>
    </citation>
    <scope>NUCLEOTIDE SEQUENCE</scope>
    <source>
        <strain evidence="6">Yzlin-01</strain>
    </source>
</reference>
<dbReference type="PANTHER" id="PTHR30419">
    <property type="entry name" value="HTH-TYPE TRANSCRIPTIONAL REGULATOR YBHD"/>
    <property type="match status" value="1"/>
</dbReference>
<dbReference type="PANTHER" id="PTHR30419:SF8">
    <property type="entry name" value="NITROGEN ASSIMILATION TRANSCRIPTIONAL ACTIVATOR-RELATED"/>
    <property type="match status" value="1"/>
</dbReference>
<evidence type="ECO:0000313" key="6">
    <source>
        <dbReference type="EMBL" id="MCS2609228.1"/>
    </source>
</evidence>
<dbReference type="InterPro" id="IPR036390">
    <property type="entry name" value="WH_DNA-bd_sf"/>
</dbReference>
<keyword evidence="7" id="KW-1185">Reference proteome</keyword>